<protein>
    <submittedName>
        <fullName evidence="1">Uncharacterized protein</fullName>
    </submittedName>
</protein>
<keyword evidence="2" id="KW-1185">Reference proteome</keyword>
<name>A0A5B7G693_PORTR</name>
<gene>
    <name evidence="1" type="ORF">E2C01_046994</name>
</gene>
<dbReference type="EMBL" id="VSRR010011391">
    <property type="protein sequence ID" value="MPC53109.1"/>
    <property type="molecule type" value="Genomic_DNA"/>
</dbReference>
<proteinExistence type="predicted"/>
<dbReference type="Proteomes" id="UP000324222">
    <property type="component" value="Unassembled WGS sequence"/>
</dbReference>
<evidence type="ECO:0000313" key="1">
    <source>
        <dbReference type="EMBL" id="MPC53109.1"/>
    </source>
</evidence>
<evidence type="ECO:0000313" key="2">
    <source>
        <dbReference type="Proteomes" id="UP000324222"/>
    </source>
</evidence>
<comment type="caution">
    <text evidence="1">The sequence shown here is derived from an EMBL/GenBank/DDBJ whole genome shotgun (WGS) entry which is preliminary data.</text>
</comment>
<accession>A0A5B7G693</accession>
<organism evidence="1 2">
    <name type="scientific">Portunus trituberculatus</name>
    <name type="common">Swimming crab</name>
    <name type="synonym">Neptunus trituberculatus</name>
    <dbReference type="NCBI Taxonomy" id="210409"/>
    <lineage>
        <taxon>Eukaryota</taxon>
        <taxon>Metazoa</taxon>
        <taxon>Ecdysozoa</taxon>
        <taxon>Arthropoda</taxon>
        <taxon>Crustacea</taxon>
        <taxon>Multicrustacea</taxon>
        <taxon>Malacostraca</taxon>
        <taxon>Eumalacostraca</taxon>
        <taxon>Eucarida</taxon>
        <taxon>Decapoda</taxon>
        <taxon>Pleocyemata</taxon>
        <taxon>Brachyura</taxon>
        <taxon>Eubrachyura</taxon>
        <taxon>Portunoidea</taxon>
        <taxon>Portunidae</taxon>
        <taxon>Portuninae</taxon>
        <taxon>Portunus</taxon>
    </lineage>
</organism>
<dbReference type="AlphaFoldDB" id="A0A5B7G693"/>
<reference evidence="1 2" key="1">
    <citation type="submission" date="2019-05" db="EMBL/GenBank/DDBJ databases">
        <title>Another draft genome of Portunus trituberculatus and its Hox gene families provides insights of decapod evolution.</title>
        <authorList>
            <person name="Jeong J.-H."/>
            <person name="Song I."/>
            <person name="Kim S."/>
            <person name="Choi T."/>
            <person name="Kim D."/>
            <person name="Ryu S."/>
            <person name="Kim W."/>
        </authorList>
    </citation>
    <scope>NUCLEOTIDE SEQUENCE [LARGE SCALE GENOMIC DNA]</scope>
    <source>
        <tissue evidence="1">Muscle</tissue>
    </source>
</reference>
<sequence length="70" mass="7978">MHKARQDVQNLKHIKLTQWEVCWELAAAYGAPIKQAKSTRGRFQMCTLRLLEVVSGVHQIAKFTIRANTG</sequence>